<evidence type="ECO:0000256" key="1">
    <source>
        <dbReference type="SAM" id="Phobius"/>
    </source>
</evidence>
<organism evidence="2 3">
    <name type="scientific">Aspergillus sclerotioniger CBS 115572</name>
    <dbReference type="NCBI Taxonomy" id="1450535"/>
    <lineage>
        <taxon>Eukaryota</taxon>
        <taxon>Fungi</taxon>
        <taxon>Dikarya</taxon>
        <taxon>Ascomycota</taxon>
        <taxon>Pezizomycotina</taxon>
        <taxon>Eurotiomycetes</taxon>
        <taxon>Eurotiomycetidae</taxon>
        <taxon>Eurotiales</taxon>
        <taxon>Aspergillaceae</taxon>
        <taxon>Aspergillus</taxon>
        <taxon>Aspergillus subgen. Circumdati</taxon>
    </lineage>
</organism>
<dbReference type="EMBL" id="MSFK01000003">
    <property type="protein sequence ID" value="PWY95038.1"/>
    <property type="molecule type" value="Genomic_DNA"/>
</dbReference>
<dbReference type="GeneID" id="37108341"/>
<sequence length="114" mass="12410">MGSMKQVLFIESSSISKQVNADLTVTTAVKIQRGLRSPARETVTKTDSRCLFPGTSVVSMKQCHFSEILQDSTLIVAVRVGIAFISIICTTWLVVTLPSTLIYITRGYVQVLGG</sequence>
<dbReference type="RefSeq" id="XP_025471799.1">
    <property type="nucleotide sequence ID" value="XM_025606198.1"/>
</dbReference>
<comment type="caution">
    <text evidence="2">The sequence shown here is derived from an EMBL/GenBank/DDBJ whole genome shotgun (WGS) entry which is preliminary data.</text>
</comment>
<evidence type="ECO:0000313" key="2">
    <source>
        <dbReference type="EMBL" id="PWY95038.1"/>
    </source>
</evidence>
<evidence type="ECO:0000313" key="3">
    <source>
        <dbReference type="Proteomes" id="UP000246702"/>
    </source>
</evidence>
<gene>
    <name evidence="2" type="ORF">BO94DRAFT_216636</name>
</gene>
<protein>
    <submittedName>
        <fullName evidence="2">Uncharacterized protein</fullName>
    </submittedName>
</protein>
<accession>A0A317XDP1</accession>
<dbReference type="AlphaFoldDB" id="A0A317XDP1"/>
<feature type="transmembrane region" description="Helical" evidence="1">
    <location>
        <begin position="74"/>
        <end position="95"/>
    </location>
</feature>
<keyword evidence="1" id="KW-0812">Transmembrane</keyword>
<reference evidence="2 3" key="1">
    <citation type="submission" date="2016-12" db="EMBL/GenBank/DDBJ databases">
        <title>The genomes of Aspergillus section Nigri reveals drivers in fungal speciation.</title>
        <authorList>
            <consortium name="DOE Joint Genome Institute"/>
            <person name="Vesth T.C."/>
            <person name="Nybo J."/>
            <person name="Theobald S."/>
            <person name="Brandl J."/>
            <person name="Frisvad J.C."/>
            <person name="Nielsen K.F."/>
            <person name="Lyhne E.K."/>
            <person name="Kogle M.E."/>
            <person name="Kuo A."/>
            <person name="Riley R."/>
            <person name="Clum A."/>
            <person name="Nolan M."/>
            <person name="Lipzen A."/>
            <person name="Salamov A."/>
            <person name="Henrissat B."/>
            <person name="Wiebenga A."/>
            <person name="De Vries R.P."/>
            <person name="Grigoriev I.V."/>
            <person name="Mortensen U.H."/>
            <person name="Andersen M.R."/>
            <person name="Baker S.E."/>
        </authorList>
    </citation>
    <scope>NUCLEOTIDE SEQUENCE [LARGE SCALE GENOMIC DNA]</scope>
    <source>
        <strain evidence="2 3">CBS 115572</strain>
    </source>
</reference>
<name>A0A317XDP1_9EURO</name>
<keyword evidence="1" id="KW-0472">Membrane</keyword>
<dbReference type="Proteomes" id="UP000246702">
    <property type="component" value="Unassembled WGS sequence"/>
</dbReference>
<keyword evidence="3" id="KW-1185">Reference proteome</keyword>
<proteinExistence type="predicted"/>
<keyword evidence="1" id="KW-1133">Transmembrane helix</keyword>